<sequence>MNNRCAKFKTKPLEHLELMERVYSSTTLTGKHTWTLTELHDDDSVAANANEDNSMGPLSTGTPPHPGHDTVEENVVDSSLFDDAPPQSATDGSTNAKRHKRPVPGTIASNMDNLMQAISKQSCELKIMRSMFSPIVYDVGNVCKVYKLVHATVVSHVGNTNEAWQWNLLGNRDQRSFILQLIWAMGLEFQSLCHAESRRVVWLMGMMFAIALVMQYFELPYGSSISAIFSAGRPQVVATGTFSAGDPSANPKLVGNKTSLNGLNSTDVNTDHNNINITKTPKGKDIGLKNDSVSEKNEGSGDSLQLDGDTDPEDESPSEDFIYLSHNSTTNKTITDNALAPEKSRESSYSFSPNNAAINNNSSLGSVPEESPVFTVEKNGSLDAYPANPLSVAFAPMISLPKLNTSANANTKSQSPMISVYPNTSSVDKDSRNALSNDEKSEELQRDANMSENSSSKTNVPAEKATAAVVSISEMNDLLLRGHTSSFSMKPQWSSRVDQDLLNAKLQIENAPIVENDPWLYAPLYRNVSMFKRSYELMEQMLKVYIYKEGQRPIFHQPVLKGIYASEGWFMKLLKGSRQFVTKNPRKAHLFYLPFSSRMLEETLYVPNSHSHKNLIQHLKNYLDIIVGRYSFWNRTGGADHFLVACHDWAPSETNKHMANCIRALCNADIKEGFRFGKDVSLPETYVRSAQNPLREIGGKPPSQRRILAFFAGNMHGYLRPILLKYWENKDPDMKIFGQMRKVKGQMSYVQHMKSSRYCICAKGYEVNSPRVVEAIFYECVPVIISDNFVPPFFNILNWESFAVVVPEKDIPNLKSILLSIPQKRYLEMQRRVKKVQQHFLWHARPVKYDIFHMILHSIWYNRVFRIRPR</sequence>
<evidence type="ECO:0000256" key="7">
    <source>
        <dbReference type="SAM" id="Phobius"/>
    </source>
</evidence>
<keyword evidence="7" id="KW-0472">Membrane</keyword>
<dbReference type="EMBL" id="SDRB02012031">
    <property type="protein sequence ID" value="THF99125.1"/>
    <property type="molecule type" value="Genomic_DNA"/>
</dbReference>
<feature type="region of interest" description="Disordered" evidence="6">
    <location>
        <begin position="333"/>
        <end position="354"/>
    </location>
</feature>
<comment type="caution">
    <text evidence="9">The sequence shown here is derived from an EMBL/GenBank/DDBJ whole genome shotgun (WGS) entry which is preliminary data.</text>
</comment>
<name>A0A4S4DBZ1_CAMSN</name>
<feature type="compositionally biased region" description="Basic and acidic residues" evidence="6">
    <location>
        <begin position="282"/>
        <end position="299"/>
    </location>
</feature>
<keyword evidence="7" id="KW-0812">Transmembrane</keyword>
<dbReference type="PANTHER" id="PTHR11062">
    <property type="entry name" value="EXOSTOSIN HEPARAN SULFATE GLYCOSYLTRANSFERASE -RELATED"/>
    <property type="match status" value="1"/>
</dbReference>
<dbReference type="InterPro" id="IPR040911">
    <property type="entry name" value="Exostosin_GT47"/>
</dbReference>
<dbReference type="GO" id="GO:0016757">
    <property type="term" value="F:glycosyltransferase activity"/>
    <property type="evidence" value="ECO:0007669"/>
    <property type="project" value="UniProtKB-KW"/>
</dbReference>
<evidence type="ECO:0000256" key="5">
    <source>
        <dbReference type="ARBA" id="ARBA00023034"/>
    </source>
</evidence>
<evidence type="ECO:0000259" key="8">
    <source>
        <dbReference type="Pfam" id="PF03016"/>
    </source>
</evidence>
<keyword evidence="7" id="KW-1133">Transmembrane helix</keyword>
<feature type="compositionally biased region" description="Basic and acidic residues" evidence="6">
    <location>
        <begin position="427"/>
        <end position="446"/>
    </location>
</feature>
<feature type="region of interest" description="Disordered" evidence="6">
    <location>
        <begin position="47"/>
        <end position="105"/>
    </location>
</feature>
<evidence type="ECO:0000256" key="1">
    <source>
        <dbReference type="ARBA" id="ARBA00004323"/>
    </source>
</evidence>
<feature type="compositionally biased region" description="Acidic residues" evidence="6">
    <location>
        <begin position="308"/>
        <end position="318"/>
    </location>
</feature>
<feature type="region of interest" description="Disordered" evidence="6">
    <location>
        <begin position="247"/>
        <end position="320"/>
    </location>
</feature>
<feature type="region of interest" description="Disordered" evidence="6">
    <location>
        <begin position="407"/>
        <end position="462"/>
    </location>
</feature>
<keyword evidence="4" id="KW-0735">Signal-anchor</keyword>
<reference evidence="9 10" key="1">
    <citation type="journal article" date="2018" name="Proc. Natl. Acad. Sci. U.S.A.">
        <title>Draft genome sequence of Camellia sinensis var. sinensis provides insights into the evolution of the tea genome and tea quality.</title>
        <authorList>
            <person name="Wei C."/>
            <person name="Yang H."/>
            <person name="Wang S."/>
            <person name="Zhao J."/>
            <person name="Liu C."/>
            <person name="Gao L."/>
            <person name="Xia E."/>
            <person name="Lu Y."/>
            <person name="Tai Y."/>
            <person name="She G."/>
            <person name="Sun J."/>
            <person name="Cao H."/>
            <person name="Tong W."/>
            <person name="Gao Q."/>
            <person name="Li Y."/>
            <person name="Deng W."/>
            <person name="Jiang X."/>
            <person name="Wang W."/>
            <person name="Chen Q."/>
            <person name="Zhang S."/>
            <person name="Li H."/>
            <person name="Wu J."/>
            <person name="Wang P."/>
            <person name="Li P."/>
            <person name="Shi C."/>
            <person name="Zheng F."/>
            <person name="Jian J."/>
            <person name="Huang B."/>
            <person name="Shan D."/>
            <person name="Shi M."/>
            <person name="Fang C."/>
            <person name="Yue Y."/>
            <person name="Li F."/>
            <person name="Li D."/>
            <person name="Wei S."/>
            <person name="Han B."/>
            <person name="Jiang C."/>
            <person name="Yin Y."/>
            <person name="Xia T."/>
            <person name="Zhang Z."/>
            <person name="Bennetzen J.L."/>
            <person name="Zhao S."/>
            <person name="Wan X."/>
        </authorList>
    </citation>
    <scope>NUCLEOTIDE SEQUENCE [LARGE SCALE GENOMIC DNA]</scope>
    <source>
        <strain evidence="10">cv. Shuchazao</strain>
        <tissue evidence="9">Leaf</tissue>
    </source>
</reference>
<proteinExistence type="inferred from homology"/>
<comment type="subcellular location">
    <subcellularLocation>
        <location evidence="1">Golgi apparatus membrane</location>
        <topology evidence="1">Single-pass type II membrane protein</topology>
    </subcellularLocation>
</comment>
<evidence type="ECO:0000256" key="4">
    <source>
        <dbReference type="ARBA" id="ARBA00022968"/>
    </source>
</evidence>
<evidence type="ECO:0000256" key="6">
    <source>
        <dbReference type="SAM" id="MobiDB-lite"/>
    </source>
</evidence>
<keyword evidence="10" id="KW-1185">Reference proteome</keyword>
<feature type="compositionally biased region" description="Polar residues" evidence="6">
    <location>
        <begin position="256"/>
        <end position="279"/>
    </location>
</feature>
<protein>
    <recommendedName>
        <fullName evidence="8">Exostosin GT47 domain-containing protein</fullName>
    </recommendedName>
</protein>
<dbReference type="InterPro" id="IPR004263">
    <property type="entry name" value="Exostosin"/>
</dbReference>
<evidence type="ECO:0000256" key="3">
    <source>
        <dbReference type="ARBA" id="ARBA00022676"/>
    </source>
</evidence>
<dbReference type="AlphaFoldDB" id="A0A4S4DBZ1"/>
<feature type="compositionally biased region" description="Polar residues" evidence="6">
    <location>
        <begin position="407"/>
        <end position="426"/>
    </location>
</feature>
<keyword evidence="3" id="KW-0808">Transferase</keyword>
<dbReference type="PANTHER" id="PTHR11062:SF108">
    <property type="entry name" value="EXOSTOSIN FAMILY PROTEIN"/>
    <property type="match status" value="1"/>
</dbReference>
<feature type="compositionally biased region" description="Polar residues" evidence="6">
    <location>
        <begin position="50"/>
        <end position="62"/>
    </location>
</feature>
<feature type="compositionally biased region" description="Polar residues" evidence="6">
    <location>
        <begin position="448"/>
        <end position="459"/>
    </location>
</feature>
<dbReference type="Proteomes" id="UP000306102">
    <property type="component" value="Unassembled WGS sequence"/>
</dbReference>
<organism evidence="9 10">
    <name type="scientific">Camellia sinensis var. sinensis</name>
    <name type="common">China tea</name>
    <dbReference type="NCBI Taxonomy" id="542762"/>
    <lineage>
        <taxon>Eukaryota</taxon>
        <taxon>Viridiplantae</taxon>
        <taxon>Streptophyta</taxon>
        <taxon>Embryophyta</taxon>
        <taxon>Tracheophyta</taxon>
        <taxon>Spermatophyta</taxon>
        <taxon>Magnoliopsida</taxon>
        <taxon>eudicotyledons</taxon>
        <taxon>Gunneridae</taxon>
        <taxon>Pentapetalae</taxon>
        <taxon>asterids</taxon>
        <taxon>Ericales</taxon>
        <taxon>Theaceae</taxon>
        <taxon>Camellia</taxon>
    </lineage>
</organism>
<evidence type="ECO:0000313" key="9">
    <source>
        <dbReference type="EMBL" id="THF99125.1"/>
    </source>
</evidence>
<dbReference type="STRING" id="542762.A0A4S4DBZ1"/>
<feature type="transmembrane region" description="Helical" evidence="7">
    <location>
        <begin position="200"/>
        <end position="217"/>
    </location>
</feature>
<keyword evidence="3" id="KW-0328">Glycosyltransferase</keyword>
<evidence type="ECO:0000313" key="10">
    <source>
        <dbReference type="Proteomes" id="UP000306102"/>
    </source>
</evidence>
<gene>
    <name evidence="9" type="ORF">TEA_027872</name>
</gene>
<feature type="domain" description="Exostosin GT47" evidence="8">
    <location>
        <begin position="540"/>
        <end position="819"/>
    </location>
</feature>
<comment type="similarity">
    <text evidence="2">Belongs to the glycosyltransferase 47 family.</text>
</comment>
<dbReference type="GO" id="GO:0000139">
    <property type="term" value="C:Golgi membrane"/>
    <property type="evidence" value="ECO:0007669"/>
    <property type="project" value="UniProtKB-SubCell"/>
</dbReference>
<accession>A0A4S4DBZ1</accession>
<keyword evidence="5" id="KW-0333">Golgi apparatus</keyword>
<evidence type="ECO:0000256" key="2">
    <source>
        <dbReference type="ARBA" id="ARBA00010271"/>
    </source>
</evidence>
<dbReference type="Pfam" id="PF03016">
    <property type="entry name" value="Exostosin_GT47"/>
    <property type="match status" value="1"/>
</dbReference>